<dbReference type="InterPro" id="IPR013087">
    <property type="entry name" value="Znf_C2H2_type"/>
</dbReference>
<dbReference type="PROSITE" id="PS50157">
    <property type="entry name" value="ZINC_FINGER_C2H2_2"/>
    <property type="match status" value="1"/>
</dbReference>
<dbReference type="OrthoDB" id="427030at2759"/>
<dbReference type="SUPFAM" id="SSF57667">
    <property type="entry name" value="beta-beta-alpha zinc fingers"/>
    <property type="match status" value="1"/>
</dbReference>
<dbReference type="GO" id="GO:0000981">
    <property type="term" value="F:DNA-binding transcription factor activity, RNA polymerase II-specific"/>
    <property type="evidence" value="ECO:0007669"/>
    <property type="project" value="UniProtKB-ARBA"/>
</dbReference>
<keyword evidence="2" id="KW-0677">Repeat</keyword>
<organism evidence="7 8">
    <name type="scientific">Collybiopsis confluens</name>
    <dbReference type="NCBI Taxonomy" id="2823264"/>
    <lineage>
        <taxon>Eukaryota</taxon>
        <taxon>Fungi</taxon>
        <taxon>Dikarya</taxon>
        <taxon>Basidiomycota</taxon>
        <taxon>Agaricomycotina</taxon>
        <taxon>Agaricomycetes</taxon>
        <taxon>Agaricomycetidae</taxon>
        <taxon>Agaricales</taxon>
        <taxon>Marasmiineae</taxon>
        <taxon>Omphalotaceae</taxon>
        <taxon>Collybiopsis</taxon>
    </lineage>
</organism>
<dbReference type="SMART" id="SM00355">
    <property type="entry name" value="ZnF_C2H2"/>
    <property type="match status" value="1"/>
</dbReference>
<keyword evidence="4" id="KW-0862">Zinc</keyword>
<feature type="domain" description="C2H2-type" evidence="6">
    <location>
        <begin position="58"/>
        <end position="87"/>
    </location>
</feature>
<evidence type="ECO:0000256" key="4">
    <source>
        <dbReference type="ARBA" id="ARBA00022833"/>
    </source>
</evidence>
<dbReference type="FunFam" id="3.30.160.60:FF:000125">
    <property type="entry name" value="Putative zinc finger protein 143"/>
    <property type="match status" value="1"/>
</dbReference>
<dbReference type="Proteomes" id="UP000518752">
    <property type="component" value="Unassembled WGS sequence"/>
</dbReference>
<keyword evidence="8" id="KW-1185">Reference proteome</keyword>
<keyword evidence="1" id="KW-0479">Metal-binding</keyword>
<dbReference type="PROSITE" id="PS00028">
    <property type="entry name" value="ZINC_FINGER_C2H2_1"/>
    <property type="match status" value="1"/>
</dbReference>
<protein>
    <recommendedName>
        <fullName evidence="6">C2H2-type domain-containing protein</fullName>
    </recommendedName>
</protein>
<comment type="caution">
    <text evidence="7">The sequence shown here is derived from an EMBL/GenBank/DDBJ whole genome shotgun (WGS) entry which is preliminary data.</text>
</comment>
<proteinExistence type="predicted"/>
<gene>
    <name evidence="7" type="ORF">D9757_005591</name>
</gene>
<dbReference type="AlphaFoldDB" id="A0A8H5HSM6"/>
<sequence>MLTRTTVSVLGKRKPSASSYAIQLQSTPESAQEQATVAKVKPIIINGRLADGNTKKRYQCTSAGCEKAYTKPSRLAEHMRSHTGEMYSATIRL</sequence>
<dbReference type="EMBL" id="JAACJN010000026">
    <property type="protein sequence ID" value="KAF5388876.1"/>
    <property type="molecule type" value="Genomic_DNA"/>
</dbReference>
<dbReference type="GO" id="GO:0008270">
    <property type="term" value="F:zinc ion binding"/>
    <property type="evidence" value="ECO:0007669"/>
    <property type="project" value="UniProtKB-KW"/>
</dbReference>
<dbReference type="InterPro" id="IPR036236">
    <property type="entry name" value="Znf_C2H2_sf"/>
</dbReference>
<dbReference type="Gene3D" id="3.30.160.60">
    <property type="entry name" value="Classic Zinc Finger"/>
    <property type="match status" value="1"/>
</dbReference>
<evidence type="ECO:0000313" key="8">
    <source>
        <dbReference type="Proteomes" id="UP000518752"/>
    </source>
</evidence>
<evidence type="ECO:0000256" key="2">
    <source>
        <dbReference type="ARBA" id="ARBA00022737"/>
    </source>
</evidence>
<dbReference type="GO" id="GO:0000978">
    <property type="term" value="F:RNA polymerase II cis-regulatory region sequence-specific DNA binding"/>
    <property type="evidence" value="ECO:0007669"/>
    <property type="project" value="UniProtKB-ARBA"/>
</dbReference>
<evidence type="ECO:0000256" key="3">
    <source>
        <dbReference type="ARBA" id="ARBA00022771"/>
    </source>
</evidence>
<evidence type="ECO:0000256" key="5">
    <source>
        <dbReference type="PROSITE-ProRule" id="PRU00042"/>
    </source>
</evidence>
<evidence type="ECO:0000259" key="6">
    <source>
        <dbReference type="PROSITE" id="PS50157"/>
    </source>
</evidence>
<evidence type="ECO:0000313" key="7">
    <source>
        <dbReference type="EMBL" id="KAF5388876.1"/>
    </source>
</evidence>
<evidence type="ECO:0000256" key="1">
    <source>
        <dbReference type="ARBA" id="ARBA00022723"/>
    </source>
</evidence>
<keyword evidence="3 5" id="KW-0863">Zinc-finger</keyword>
<reference evidence="7 8" key="1">
    <citation type="journal article" date="2020" name="ISME J.">
        <title>Uncovering the hidden diversity of litter-decomposition mechanisms in mushroom-forming fungi.</title>
        <authorList>
            <person name="Floudas D."/>
            <person name="Bentzer J."/>
            <person name="Ahren D."/>
            <person name="Johansson T."/>
            <person name="Persson P."/>
            <person name="Tunlid A."/>
        </authorList>
    </citation>
    <scope>NUCLEOTIDE SEQUENCE [LARGE SCALE GENOMIC DNA]</scope>
    <source>
        <strain evidence="7 8">CBS 406.79</strain>
    </source>
</reference>
<name>A0A8H5HSM6_9AGAR</name>
<accession>A0A8H5HSM6</accession>